<dbReference type="PANTHER" id="PTHR47666:SF1">
    <property type="entry name" value="PROTEIN VASCULAR ASSOCIATED DEATH 1, CHLOROPLASTIC"/>
    <property type="match status" value="1"/>
</dbReference>
<proteinExistence type="predicted"/>
<name>A0AAD2FG84_9STRA</name>
<dbReference type="EMBL" id="CAKOGP040000557">
    <property type="protein sequence ID" value="CAJ1936207.1"/>
    <property type="molecule type" value="Genomic_DNA"/>
</dbReference>
<evidence type="ECO:0000313" key="6">
    <source>
        <dbReference type="EMBL" id="CAJ1936207.1"/>
    </source>
</evidence>
<dbReference type="Proteomes" id="UP001295423">
    <property type="component" value="Unassembled WGS sequence"/>
</dbReference>
<dbReference type="Pfam" id="PF16016">
    <property type="entry name" value="VASt"/>
    <property type="match status" value="1"/>
</dbReference>
<comment type="caution">
    <text evidence="6">The sequence shown here is derived from an EMBL/GenBank/DDBJ whole genome shotgun (WGS) entry which is preliminary data.</text>
</comment>
<evidence type="ECO:0000256" key="3">
    <source>
        <dbReference type="SAM" id="MobiDB-lite"/>
    </source>
</evidence>
<keyword evidence="4" id="KW-0812">Transmembrane</keyword>
<dbReference type="AlphaFoldDB" id="A0AAD2FG84"/>
<organism evidence="6 7">
    <name type="scientific">Cylindrotheca closterium</name>
    <dbReference type="NCBI Taxonomy" id="2856"/>
    <lineage>
        <taxon>Eukaryota</taxon>
        <taxon>Sar</taxon>
        <taxon>Stramenopiles</taxon>
        <taxon>Ochrophyta</taxon>
        <taxon>Bacillariophyta</taxon>
        <taxon>Bacillariophyceae</taxon>
        <taxon>Bacillariophycidae</taxon>
        <taxon>Bacillariales</taxon>
        <taxon>Bacillariaceae</taxon>
        <taxon>Cylindrotheca</taxon>
    </lineage>
</organism>
<gene>
    <name evidence="6" type="ORF">CYCCA115_LOCUS5076</name>
</gene>
<evidence type="ECO:0000259" key="5">
    <source>
        <dbReference type="PROSITE" id="PS51778"/>
    </source>
</evidence>
<evidence type="ECO:0000313" key="7">
    <source>
        <dbReference type="Proteomes" id="UP001295423"/>
    </source>
</evidence>
<sequence length="452" mass="50927">MSKVSTNQKSFLNRKEVDKSLASNIDDVTRAVGGFICDEFDCVHNNFTGKLYTGPSAILFTGRIFFFDWCQRISWMDVVQVKKKKRSVDIVVKEPKGTTFTFDNFFDPDRVWSSLVDLHSDSILDTPPKPATPRELSRSLRRNNSDPFSLSQAAFTFEKETNRESEDLQVLSTVSTEESIGNSSVTDDLSWISLLNDATSYSQVAVKDLELKCSLDTFFDLFISDSAKLSIPKYMQGSGEENVYSSSWKENDSLMTRVVEYSHPVNAPMAPPLAKARKEQSYRKYGRDGVALETKTIVEDVPMTDCFYVVDQIRVAAMGDKVFVTMVYDIRFVKSTMFKGIITRTTKADMEKSLQGLAAFMSKSLHHDGDTVLSLTKSSPPQQESQDYRSVSPASLQSFLSSTVLFLLFVFQLYIIWTLVCIQHDIAKLVANSLGHTALQDHILLESARVFQ</sequence>
<feature type="transmembrane region" description="Helical" evidence="4">
    <location>
        <begin position="399"/>
        <end position="422"/>
    </location>
</feature>
<feature type="region of interest" description="Disordered" evidence="3">
    <location>
        <begin position="124"/>
        <end position="145"/>
    </location>
</feature>
<protein>
    <recommendedName>
        <fullName evidence="5">VASt domain-containing protein</fullName>
    </recommendedName>
</protein>
<dbReference type="InterPro" id="IPR031968">
    <property type="entry name" value="VASt"/>
</dbReference>
<dbReference type="GO" id="GO:0016020">
    <property type="term" value="C:membrane"/>
    <property type="evidence" value="ECO:0007669"/>
    <property type="project" value="UniProtKB-SubCell"/>
</dbReference>
<reference evidence="6" key="1">
    <citation type="submission" date="2023-08" db="EMBL/GenBank/DDBJ databases">
        <authorList>
            <person name="Audoor S."/>
            <person name="Bilcke G."/>
        </authorList>
    </citation>
    <scope>NUCLEOTIDE SEQUENCE</scope>
</reference>
<dbReference type="PANTHER" id="PTHR47666">
    <property type="entry name" value="PROTEIN VASCULAR ASSOCIATED DEATH 1, CHLOROPLASTIC"/>
    <property type="match status" value="1"/>
</dbReference>
<feature type="domain" description="VASt" evidence="5">
    <location>
        <begin position="200"/>
        <end position="369"/>
    </location>
</feature>
<comment type="subcellular location">
    <subcellularLocation>
        <location evidence="1">Membrane</location>
    </subcellularLocation>
</comment>
<keyword evidence="4" id="KW-1133">Transmembrane helix</keyword>
<accession>A0AAD2FG84</accession>
<keyword evidence="7" id="KW-1185">Reference proteome</keyword>
<keyword evidence="2 4" id="KW-0472">Membrane</keyword>
<evidence type="ECO:0000256" key="2">
    <source>
        <dbReference type="ARBA" id="ARBA00023136"/>
    </source>
</evidence>
<evidence type="ECO:0000256" key="4">
    <source>
        <dbReference type="SAM" id="Phobius"/>
    </source>
</evidence>
<evidence type="ECO:0000256" key="1">
    <source>
        <dbReference type="ARBA" id="ARBA00004370"/>
    </source>
</evidence>
<dbReference type="PROSITE" id="PS51778">
    <property type="entry name" value="VAST"/>
    <property type="match status" value="1"/>
</dbReference>